<organism evidence="8 9">
    <name type="scientific">Floccifex porci</name>
    <dbReference type="NCBI Taxonomy" id="2606629"/>
    <lineage>
        <taxon>Bacteria</taxon>
        <taxon>Bacillati</taxon>
        <taxon>Bacillota</taxon>
        <taxon>Erysipelotrichia</taxon>
        <taxon>Erysipelotrichales</taxon>
        <taxon>Erysipelotrichaceae</taxon>
        <taxon>Floccifex</taxon>
    </lineage>
</organism>
<dbReference type="HAMAP" id="MF_01420">
    <property type="entry name" value="HTH_type_WhiA"/>
    <property type="match status" value="1"/>
</dbReference>
<dbReference type="SUPFAM" id="SSF55608">
    <property type="entry name" value="Homing endonucleases"/>
    <property type="match status" value="1"/>
</dbReference>
<keyword evidence="9" id="KW-1185">Reference proteome</keyword>
<dbReference type="GO" id="GO:0051301">
    <property type="term" value="P:cell division"/>
    <property type="evidence" value="ECO:0007669"/>
    <property type="project" value="UniProtKB-UniRule"/>
</dbReference>
<dbReference type="Pfam" id="PF14527">
    <property type="entry name" value="LAGLIDADG_WhiA"/>
    <property type="match status" value="1"/>
</dbReference>
<sequence length="314" mass="36504">MSFTADVKFQICQEELDDSDSKVQLCALFLMKGSVHINWQGMYLSFQSENAAISKHVFKLFKSMYDVNPRLSILKKMQLKKNNIYRIQIYEKAQEILEDLQIMTDTGLHSCPPSKMIRSEKKARAFLQGCFLGSGSINDPKTTNYHLEMSTSDEHFANLIVKAMEKFYIPAKITIRKNNYVVYIKAGEKIEDFLRLCNASKALMDFVETRSLRDFYNSMSRLDNCTLANEVKTIKAGKKQLEYIEALEKNKTKVKVSEKIQRVMEIRKKYPEASLNELCDECYLEYGEVISKSGMKHRLNKIKEMAMEFMEEKE</sequence>
<dbReference type="InterPro" id="IPR027434">
    <property type="entry name" value="Homing_endonucl"/>
</dbReference>
<feature type="domain" description="Sporulation regulator WhiA C-terminal" evidence="5">
    <location>
        <begin position="220"/>
        <end position="306"/>
    </location>
</feature>
<comment type="similarity">
    <text evidence="4">Belongs to the WhiA family.</text>
</comment>
<evidence type="ECO:0000313" key="8">
    <source>
        <dbReference type="EMBL" id="MSS01678.1"/>
    </source>
</evidence>
<comment type="caution">
    <text evidence="8">The sequence shown here is derived from an EMBL/GenBank/DDBJ whole genome shotgun (WGS) entry which is preliminary data.</text>
</comment>
<evidence type="ECO:0000259" key="7">
    <source>
        <dbReference type="Pfam" id="PF14527"/>
    </source>
</evidence>
<dbReference type="GO" id="GO:0043937">
    <property type="term" value="P:regulation of sporulation"/>
    <property type="evidence" value="ECO:0007669"/>
    <property type="project" value="InterPro"/>
</dbReference>
<evidence type="ECO:0000313" key="9">
    <source>
        <dbReference type="Proteomes" id="UP000470082"/>
    </source>
</evidence>
<dbReference type="GO" id="GO:0003677">
    <property type="term" value="F:DNA binding"/>
    <property type="evidence" value="ECO:0007669"/>
    <property type="project" value="UniProtKB-UniRule"/>
</dbReference>
<dbReference type="InterPro" id="IPR023054">
    <property type="entry name" value="Sporulation_regulator_WhiA_C"/>
</dbReference>
<evidence type="ECO:0000259" key="6">
    <source>
        <dbReference type="Pfam" id="PF10298"/>
    </source>
</evidence>
<dbReference type="InterPro" id="IPR039518">
    <property type="entry name" value="WhiA_LAGLIDADG_dom"/>
</dbReference>
<gene>
    <name evidence="4 8" type="primary">whiA</name>
    <name evidence="8" type="ORF">FYJ50_06145</name>
</gene>
<evidence type="ECO:0000259" key="5">
    <source>
        <dbReference type="Pfam" id="PF02650"/>
    </source>
</evidence>
<dbReference type="AlphaFoldDB" id="A0A7X2N392"/>
<name>A0A7X2N392_9FIRM</name>
<proteinExistence type="inferred from homology"/>
<dbReference type="EMBL" id="VUMM01000010">
    <property type="protein sequence ID" value="MSS01678.1"/>
    <property type="molecule type" value="Genomic_DNA"/>
</dbReference>
<dbReference type="InterPro" id="IPR003802">
    <property type="entry name" value="Sporulation_regulator_WhiA"/>
</dbReference>
<dbReference type="Gene3D" id="3.10.28.10">
    <property type="entry name" value="Homing endonucleases"/>
    <property type="match status" value="1"/>
</dbReference>
<dbReference type="PANTHER" id="PTHR37307:SF1">
    <property type="entry name" value="CELL DIVISION PROTEIN WHIA-RELATED"/>
    <property type="match status" value="1"/>
</dbReference>
<keyword evidence="1 4" id="KW-0132">Cell division</keyword>
<comment type="function">
    <text evidence="4">Involved in cell division and chromosome segregation.</text>
</comment>
<feature type="domain" description="Sporulation transcription regulator WhiA N-terminal" evidence="6">
    <location>
        <begin position="20"/>
        <end position="103"/>
    </location>
</feature>
<evidence type="ECO:0000256" key="1">
    <source>
        <dbReference type="ARBA" id="ARBA00022618"/>
    </source>
</evidence>
<dbReference type="Pfam" id="PF02650">
    <property type="entry name" value="HTH_WhiA"/>
    <property type="match status" value="1"/>
</dbReference>
<dbReference type="RefSeq" id="WP_154460215.1">
    <property type="nucleotide sequence ID" value="NZ_JAQYTQ010000067.1"/>
</dbReference>
<dbReference type="Pfam" id="PF10298">
    <property type="entry name" value="WhiA_N"/>
    <property type="match status" value="1"/>
</dbReference>
<feature type="domain" description="WhiA LAGLIDADG-like" evidence="7">
    <location>
        <begin position="124"/>
        <end position="215"/>
    </location>
</feature>
<dbReference type="Proteomes" id="UP000470082">
    <property type="component" value="Unassembled WGS sequence"/>
</dbReference>
<evidence type="ECO:0000256" key="3">
    <source>
        <dbReference type="ARBA" id="ARBA00023306"/>
    </source>
</evidence>
<accession>A0A7X2N392</accession>
<protein>
    <recommendedName>
        <fullName evidence="4">Probable cell division protein WhiA</fullName>
    </recommendedName>
</protein>
<keyword evidence="2 4" id="KW-0238">DNA-binding</keyword>
<dbReference type="InterPro" id="IPR018478">
    <property type="entry name" value="Sporu_reg_WhiA_N_dom"/>
</dbReference>
<keyword evidence="3 4" id="KW-0131">Cell cycle</keyword>
<dbReference type="PANTHER" id="PTHR37307">
    <property type="entry name" value="CELL DIVISION PROTEIN WHIA-RELATED"/>
    <property type="match status" value="1"/>
</dbReference>
<evidence type="ECO:0000256" key="4">
    <source>
        <dbReference type="HAMAP-Rule" id="MF_01420"/>
    </source>
</evidence>
<reference evidence="8 9" key="1">
    <citation type="submission" date="2019-08" db="EMBL/GenBank/DDBJ databases">
        <title>In-depth cultivation of the pig gut microbiome towards novel bacterial diversity and tailored functional studies.</title>
        <authorList>
            <person name="Wylensek D."/>
            <person name="Hitch T.C.A."/>
            <person name="Clavel T."/>
        </authorList>
    </citation>
    <scope>NUCLEOTIDE SEQUENCE [LARGE SCALE GENOMIC DNA]</scope>
    <source>
        <strain evidence="8 9">LKV-178-WT-2G</strain>
    </source>
</reference>
<evidence type="ECO:0000256" key="2">
    <source>
        <dbReference type="ARBA" id="ARBA00023125"/>
    </source>
</evidence>
<dbReference type="NCBIfam" id="TIGR00647">
    <property type="entry name" value="DNA_bind_WhiA"/>
    <property type="match status" value="1"/>
</dbReference>